<reference evidence="2" key="2">
    <citation type="journal article" date="2015" name="Fish Shellfish Immunol.">
        <title>Early steps in the European eel (Anguilla anguilla)-Vibrio vulnificus interaction in the gills: Role of the RtxA13 toxin.</title>
        <authorList>
            <person name="Callol A."/>
            <person name="Pajuelo D."/>
            <person name="Ebbesson L."/>
            <person name="Teles M."/>
            <person name="MacKenzie S."/>
            <person name="Amaro C."/>
        </authorList>
    </citation>
    <scope>NUCLEOTIDE SEQUENCE</scope>
</reference>
<sequence>MSINLSQSDERRKVWRKRGATHGRPPPPTL</sequence>
<protein>
    <submittedName>
        <fullName evidence="2">Uncharacterized protein</fullName>
    </submittedName>
</protein>
<reference evidence="2" key="1">
    <citation type="submission" date="2014-11" db="EMBL/GenBank/DDBJ databases">
        <authorList>
            <person name="Amaro Gonzalez C."/>
        </authorList>
    </citation>
    <scope>NUCLEOTIDE SEQUENCE</scope>
</reference>
<proteinExistence type="predicted"/>
<evidence type="ECO:0000256" key="1">
    <source>
        <dbReference type="SAM" id="MobiDB-lite"/>
    </source>
</evidence>
<dbReference type="EMBL" id="GBXM01084314">
    <property type="protein sequence ID" value="JAH24263.1"/>
    <property type="molecule type" value="Transcribed_RNA"/>
</dbReference>
<feature type="region of interest" description="Disordered" evidence="1">
    <location>
        <begin position="1"/>
        <end position="30"/>
    </location>
</feature>
<name>A0A0E9R7G9_ANGAN</name>
<organism evidence="2">
    <name type="scientific">Anguilla anguilla</name>
    <name type="common">European freshwater eel</name>
    <name type="synonym">Muraena anguilla</name>
    <dbReference type="NCBI Taxonomy" id="7936"/>
    <lineage>
        <taxon>Eukaryota</taxon>
        <taxon>Metazoa</taxon>
        <taxon>Chordata</taxon>
        <taxon>Craniata</taxon>
        <taxon>Vertebrata</taxon>
        <taxon>Euteleostomi</taxon>
        <taxon>Actinopterygii</taxon>
        <taxon>Neopterygii</taxon>
        <taxon>Teleostei</taxon>
        <taxon>Anguilliformes</taxon>
        <taxon>Anguillidae</taxon>
        <taxon>Anguilla</taxon>
    </lineage>
</organism>
<accession>A0A0E9R7G9</accession>
<dbReference type="AlphaFoldDB" id="A0A0E9R7G9"/>
<evidence type="ECO:0000313" key="2">
    <source>
        <dbReference type="EMBL" id="JAH24263.1"/>
    </source>
</evidence>